<dbReference type="STRING" id="525365.HMPREF0548_0348"/>
<dbReference type="AlphaFoldDB" id="C2EL02"/>
<dbReference type="GO" id="GO:0005829">
    <property type="term" value="C:cytosol"/>
    <property type="evidence" value="ECO:0007669"/>
    <property type="project" value="TreeGrafter"/>
</dbReference>
<evidence type="ECO:0000256" key="3">
    <source>
        <dbReference type="ARBA" id="ARBA00012784"/>
    </source>
</evidence>
<evidence type="ECO:0000256" key="4">
    <source>
        <dbReference type="ARBA" id="ARBA00022723"/>
    </source>
</evidence>
<evidence type="ECO:0000256" key="2">
    <source>
        <dbReference type="ARBA" id="ARBA00006676"/>
    </source>
</evidence>
<keyword evidence="4" id="KW-0479">Metal-binding</keyword>
<dbReference type="GO" id="GO:0006154">
    <property type="term" value="P:adenosine catabolic process"/>
    <property type="evidence" value="ECO:0007669"/>
    <property type="project" value="TreeGrafter"/>
</dbReference>
<evidence type="ECO:0000313" key="9">
    <source>
        <dbReference type="Proteomes" id="UP000005583"/>
    </source>
</evidence>
<dbReference type="GO" id="GO:0043103">
    <property type="term" value="P:hypoxanthine salvage"/>
    <property type="evidence" value="ECO:0007669"/>
    <property type="project" value="TreeGrafter"/>
</dbReference>
<dbReference type="InterPro" id="IPR032466">
    <property type="entry name" value="Metal_Hydrolase"/>
</dbReference>
<dbReference type="GO" id="GO:0046103">
    <property type="term" value="P:inosine biosynthetic process"/>
    <property type="evidence" value="ECO:0007669"/>
    <property type="project" value="TreeGrafter"/>
</dbReference>
<accession>C2EL02</accession>
<dbReference type="GO" id="GO:0004000">
    <property type="term" value="F:adenosine deaminase activity"/>
    <property type="evidence" value="ECO:0007669"/>
    <property type="project" value="TreeGrafter"/>
</dbReference>
<keyword evidence="6" id="KW-0862">Zinc</keyword>
<comment type="caution">
    <text evidence="8">The sequence shown here is derived from an EMBL/GenBank/DDBJ whole genome shotgun (WGS) entry which is preliminary data.</text>
</comment>
<dbReference type="RefSeq" id="WP_007126537.1">
    <property type="nucleotide sequence ID" value="NZ_AZFO01000001.1"/>
</dbReference>
<reference evidence="8 9" key="1">
    <citation type="submission" date="2009-01" db="EMBL/GenBank/DDBJ databases">
        <authorList>
            <person name="Qin X."/>
            <person name="Bachman B."/>
            <person name="Battles P."/>
            <person name="Bell A."/>
            <person name="Bess C."/>
            <person name="Bickham C."/>
            <person name="Chaboub L."/>
            <person name="Chen D."/>
            <person name="Coyle M."/>
            <person name="Deiros D.R."/>
            <person name="Dinh H."/>
            <person name="Forbes L."/>
            <person name="Fowler G."/>
            <person name="Francisco L."/>
            <person name="Fu Q."/>
            <person name="Gubbala S."/>
            <person name="Hale W."/>
            <person name="Han Y."/>
            <person name="Hemphill L."/>
            <person name="Highlander S.K."/>
            <person name="Hirani K."/>
            <person name="Hogues M."/>
            <person name="Jackson L."/>
            <person name="Jakkamsetti A."/>
            <person name="Javaid M."/>
            <person name="Jiang H."/>
            <person name="Korchina V."/>
            <person name="Kovar C."/>
            <person name="Lara F."/>
            <person name="Lee S."/>
            <person name="Mata R."/>
            <person name="Mathew T."/>
            <person name="Moen C."/>
            <person name="Morales K."/>
            <person name="Munidasa M."/>
            <person name="Nazareth L."/>
            <person name="Ngo R."/>
            <person name="Nguyen L."/>
            <person name="Okwuonu G."/>
            <person name="Ongeri F."/>
            <person name="Patil S."/>
            <person name="Petrosino J."/>
            <person name="Pham C."/>
            <person name="Pham P."/>
            <person name="Pu L.-L."/>
            <person name="Puazo M."/>
            <person name="Raj R."/>
            <person name="Reid J."/>
            <person name="Rouhana J."/>
            <person name="Saada N."/>
            <person name="Shang Y."/>
            <person name="Simmons D."/>
            <person name="Thornton R."/>
            <person name="Warren J."/>
            <person name="Weissenberger G."/>
            <person name="Zhang J."/>
            <person name="Zhang L."/>
            <person name="Zhou C."/>
            <person name="Zhu D."/>
            <person name="Muzny D."/>
            <person name="Worley K."/>
            <person name="Gibbs R."/>
        </authorList>
    </citation>
    <scope>NUCLEOTIDE SEQUENCE [LARGE SCALE GENOMIC DNA]</scope>
    <source>
        <strain evidence="8 9">DSM 16047</strain>
    </source>
</reference>
<dbReference type="PATRIC" id="fig|525365.8.peg.43"/>
<dbReference type="GO" id="GO:0046872">
    <property type="term" value="F:metal ion binding"/>
    <property type="evidence" value="ECO:0007669"/>
    <property type="project" value="UniProtKB-KW"/>
</dbReference>
<comment type="similarity">
    <text evidence="2">Belongs to the metallo-dependent hydrolases superfamily. Adenosine and AMP deaminases family.</text>
</comment>
<gene>
    <name evidence="8" type="primary">add</name>
    <name evidence="8" type="ORF">HMPREF0548_0348</name>
</gene>
<dbReference type="OrthoDB" id="9779574at2"/>
<evidence type="ECO:0000256" key="5">
    <source>
        <dbReference type="ARBA" id="ARBA00022801"/>
    </source>
</evidence>
<sequence length="334" mass="37974">MRKFIDLHLHLDGSVPVATIKKLISEHHYPIPSDEKLRQELSVDSNCKSLDQFLEKFALPNKLMQTRHDIKTIVYDLLVELKEQGLVYAEIRFAPQLHTKKRLTQENVIKAAIEGLNQFLIDQKQENSNQPELHAGLILCLMRFANNQKENMETVELAKKFLNHGVVGLDLAGAEGPIPNIKYKQFFDRAQELGIPYTIHAGEAAGPDSIRQALEMGAKRIGHGIRCTEDKKLTQELIDRQIILECCATSNMNTKAFDQIDSYPIKKLLHKGMKVTLNSDDMTVSNTNLPREYKLLEEKTNLTSEEETTLYLNAVDAAFTSPDEKIRLRALIQK</sequence>
<dbReference type="PANTHER" id="PTHR11409:SF43">
    <property type="entry name" value="ADENOSINE DEAMINASE"/>
    <property type="match status" value="1"/>
</dbReference>
<dbReference type="EMBL" id="ACGU01000015">
    <property type="protein sequence ID" value="EEJ72748.1"/>
    <property type="molecule type" value="Genomic_DNA"/>
</dbReference>
<evidence type="ECO:0000256" key="1">
    <source>
        <dbReference type="ARBA" id="ARBA00001947"/>
    </source>
</evidence>
<evidence type="ECO:0000313" key="8">
    <source>
        <dbReference type="EMBL" id="EEJ72748.1"/>
    </source>
</evidence>
<name>C2EL02_9LACO</name>
<feature type="domain" description="Adenosine deaminase" evidence="7">
    <location>
        <begin position="6"/>
        <end position="333"/>
    </location>
</feature>
<dbReference type="Pfam" id="PF00962">
    <property type="entry name" value="A_deaminase"/>
    <property type="match status" value="1"/>
</dbReference>
<keyword evidence="9" id="KW-1185">Reference proteome</keyword>
<dbReference type="SUPFAM" id="SSF51556">
    <property type="entry name" value="Metallo-dependent hydrolases"/>
    <property type="match status" value="1"/>
</dbReference>
<dbReference type="Proteomes" id="UP000005583">
    <property type="component" value="Unassembled WGS sequence"/>
</dbReference>
<dbReference type="EC" id="3.5.4.4" evidence="3"/>
<dbReference type="HOGENOM" id="CLU_039228_0_0_9"/>
<dbReference type="PANTHER" id="PTHR11409">
    <property type="entry name" value="ADENOSINE DEAMINASE"/>
    <property type="match status" value="1"/>
</dbReference>
<dbReference type="eggNOG" id="COG1816">
    <property type="taxonomic scope" value="Bacteria"/>
</dbReference>
<evidence type="ECO:0000259" key="7">
    <source>
        <dbReference type="Pfam" id="PF00962"/>
    </source>
</evidence>
<keyword evidence="5 8" id="KW-0378">Hydrolase</keyword>
<dbReference type="InterPro" id="IPR006330">
    <property type="entry name" value="Ado/ade_deaminase"/>
</dbReference>
<protein>
    <recommendedName>
        <fullName evidence="3">adenosine deaminase</fullName>
        <ecNumber evidence="3">3.5.4.4</ecNumber>
    </recommendedName>
</protein>
<comment type="cofactor">
    <cofactor evidence="1">
        <name>Zn(2+)</name>
        <dbReference type="ChEBI" id="CHEBI:29105"/>
    </cofactor>
</comment>
<evidence type="ECO:0000256" key="6">
    <source>
        <dbReference type="ARBA" id="ARBA00022833"/>
    </source>
</evidence>
<dbReference type="InterPro" id="IPR001365">
    <property type="entry name" value="A_deaminase_dom"/>
</dbReference>
<dbReference type="NCBIfam" id="TIGR01430">
    <property type="entry name" value="aden_deam"/>
    <property type="match status" value="1"/>
</dbReference>
<proteinExistence type="inferred from homology"/>
<organism evidence="8 9">
    <name type="scientific">Lactobacillus ultunensis DSM 16047</name>
    <dbReference type="NCBI Taxonomy" id="525365"/>
    <lineage>
        <taxon>Bacteria</taxon>
        <taxon>Bacillati</taxon>
        <taxon>Bacillota</taxon>
        <taxon>Bacilli</taxon>
        <taxon>Lactobacillales</taxon>
        <taxon>Lactobacillaceae</taxon>
        <taxon>Lactobacillus</taxon>
    </lineage>
</organism>
<dbReference type="Gene3D" id="3.20.20.140">
    <property type="entry name" value="Metal-dependent hydrolases"/>
    <property type="match status" value="1"/>
</dbReference>